<proteinExistence type="predicted"/>
<reference evidence="1 2" key="1">
    <citation type="journal article" date="2018" name="J. Allergy Clin. Immunol.">
        <title>High-quality assembly of Dermatophagoides pteronyssinus genome and transcriptome reveals a wide range of novel allergens.</title>
        <authorList>
            <person name="Liu X.Y."/>
            <person name="Yang K.Y."/>
            <person name="Wang M.Q."/>
            <person name="Kwok J.S."/>
            <person name="Zeng X."/>
            <person name="Yang Z."/>
            <person name="Xiao X.J."/>
            <person name="Lau C.P."/>
            <person name="Li Y."/>
            <person name="Huang Z.M."/>
            <person name="Ba J.G."/>
            <person name="Yim A.K."/>
            <person name="Ouyang C.Y."/>
            <person name="Ngai S.M."/>
            <person name="Chan T.F."/>
            <person name="Leung E.L."/>
            <person name="Liu L."/>
            <person name="Liu Z.G."/>
            <person name="Tsui S.K."/>
        </authorList>
    </citation>
    <scope>NUCLEOTIDE SEQUENCE [LARGE SCALE GENOMIC DNA]</scope>
    <source>
        <strain evidence="1">Derp</strain>
    </source>
</reference>
<name>A0ABQ8J8W8_DERPT</name>
<accession>A0ABQ8J8W8</accession>
<comment type="caution">
    <text evidence="1">The sequence shown here is derived from an EMBL/GenBank/DDBJ whole genome shotgun (WGS) entry which is preliminary data.</text>
</comment>
<keyword evidence="2" id="KW-1185">Reference proteome</keyword>
<protein>
    <submittedName>
        <fullName evidence="1">Uncharacterized protein</fullName>
    </submittedName>
</protein>
<reference evidence="1 2" key="2">
    <citation type="journal article" date="2022" name="Mol. Biol. Evol.">
        <title>Comparative Genomics Reveals Insights into the Divergent Evolution of Astigmatic Mites and Household Pest Adaptations.</title>
        <authorList>
            <person name="Xiong Q."/>
            <person name="Wan A.T."/>
            <person name="Liu X."/>
            <person name="Fung C.S."/>
            <person name="Xiao X."/>
            <person name="Malainual N."/>
            <person name="Hou J."/>
            <person name="Wang L."/>
            <person name="Wang M."/>
            <person name="Yang K.Y."/>
            <person name="Cui Y."/>
            <person name="Leung E.L."/>
            <person name="Nong W."/>
            <person name="Shin S.K."/>
            <person name="Au S.W."/>
            <person name="Jeong K.Y."/>
            <person name="Chew F.T."/>
            <person name="Hui J.H."/>
            <person name="Leung T.F."/>
            <person name="Tungtrongchitr A."/>
            <person name="Zhong N."/>
            <person name="Liu Z."/>
            <person name="Tsui S.K."/>
        </authorList>
    </citation>
    <scope>NUCLEOTIDE SEQUENCE [LARGE SCALE GENOMIC DNA]</scope>
    <source>
        <strain evidence="1">Derp</strain>
    </source>
</reference>
<sequence length="71" mass="7983">MLGQDFLPVFPEHLVHKPFDLNHSLVPGALGVPLIVYDLPDDVIPYANNRASFCSSINDFNIGRHIRTVRI</sequence>
<evidence type="ECO:0000313" key="1">
    <source>
        <dbReference type="EMBL" id="KAH9419030.1"/>
    </source>
</evidence>
<gene>
    <name evidence="1" type="ORF">DERP_011125</name>
</gene>
<organism evidence="1 2">
    <name type="scientific">Dermatophagoides pteronyssinus</name>
    <name type="common">European house dust mite</name>
    <dbReference type="NCBI Taxonomy" id="6956"/>
    <lineage>
        <taxon>Eukaryota</taxon>
        <taxon>Metazoa</taxon>
        <taxon>Ecdysozoa</taxon>
        <taxon>Arthropoda</taxon>
        <taxon>Chelicerata</taxon>
        <taxon>Arachnida</taxon>
        <taxon>Acari</taxon>
        <taxon>Acariformes</taxon>
        <taxon>Sarcoptiformes</taxon>
        <taxon>Astigmata</taxon>
        <taxon>Psoroptidia</taxon>
        <taxon>Analgoidea</taxon>
        <taxon>Pyroglyphidae</taxon>
        <taxon>Dermatophagoidinae</taxon>
        <taxon>Dermatophagoides</taxon>
    </lineage>
</organism>
<evidence type="ECO:0000313" key="2">
    <source>
        <dbReference type="Proteomes" id="UP000887458"/>
    </source>
</evidence>
<dbReference type="Proteomes" id="UP000887458">
    <property type="component" value="Unassembled WGS sequence"/>
</dbReference>
<dbReference type="EMBL" id="NJHN03000061">
    <property type="protein sequence ID" value="KAH9419030.1"/>
    <property type="molecule type" value="Genomic_DNA"/>
</dbReference>